<gene>
    <name evidence="1" type="ORF">H9789_13290</name>
</gene>
<reference evidence="1" key="2">
    <citation type="submission" date="2021-04" db="EMBL/GenBank/DDBJ databases">
        <authorList>
            <person name="Gilroy R."/>
        </authorList>
    </citation>
    <scope>NUCLEOTIDE SEQUENCE</scope>
    <source>
        <strain evidence="1">G3-2149</strain>
    </source>
</reference>
<proteinExistence type="predicted"/>
<dbReference type="EMBL" id="JAHLFU010000280">
    <property type="protein sequence ID" value="MBU3854759.1"/>
    <property type="molecule type" value="Genomic_DNA"/>
</dbReference>
<accession>A0A9E2LAZ0</accession>
<name>A0A9E2LAZ0_9BACT</name>
<dbReference type="Proteomes" id="UP000823865">
    <property type="component" value="Unassembled WGS sequence"/>
</dbReference>
<dbReference type="AlphaFoldDB" id="A0A9E2LAZ0"/>
<reference evidence="1" key="1">
    <citation type="journal article" date="2021" name="PeerJ">
        <title>Extensive microbial diversity within the chicken gut microbiome revealed by metagenomics and culture.</title>
        <authorList>
            <person name="Gilroy R."/>
            <person name="Ravi A."/>
            <person name="Getino M."/>
            <person name="Pursley I."/>
            <person name="Horton D.L."/>
            <person name="Alikhan N.F."/>
            <person name="Baker D."/>
            <person name="Gharbi K."/>
            <person name="Hall N."/>
            <person name="Watson M."/>
            <person name="Adriaenssens E.M."/>
            <person name="Foster-Nyarko E."/>
            <person name="Jarju S."/>
            <person name="Secka A."/>
            <person name="Antonio M."/>
            <person name="Oren A."/>
            <person name="Chaudhuri R.R."/>
            <person name="La Ragione R."/>
            <person name="Hildebrand F."/>
            <person name="Pallen M.J."/>
        </authorList>
    </citation>
    <scope>NUCLEOTIDE SEQUENCE</scope>
    <source>
        <strain evidence="1">G3-2149</strain>
    </source>
</reference>
<comment type="caution">
    <text evidence="1">The sequence shown here is derived from an EMBL/GenBank/DDBJ whole genome shotgun (WGS) entry which is preliminary data.</text>
</comment>
<organism evidence="1 2">
    <name type="scientific">Candidatus Paraprevotella stercoravium</name>
    <dbReference type="NCBI Taxonomy" id="2838725"/>
    <lineage>
        <taxon>Bacteria</taxon>
        <taxon>Pseudomonadati</taxon>
        <taxon>Bacteroidota</taxon>
        <taxon>Bacteroidia</taxon>
        <taxon>Bacteroidales</taxon>
        <taxon>Prevotellaceae</taxon>
        <taxon>Paraprevotella</taxon>
    </lineage>
</organism>
<sequence length="51" mass="5921">MNEFEVAEMQRKIDEGIFLAQERLVKRAKHDNLTLVIVRNGQVVEIPAEEL</sequence>
<evidence type="ECO:0000313" key="2">
    <source>
        <dbReference type="Proteomes" id="UP000823865"/>
    </source>
</evidence>
<evidence type="ECO:0000313" key="1">
    <source>
        <dbReference type="EMBL" id="MBU3854759.1"/>
    </source>
</evidence>
<protein>
    <submittedName>
        <fullName evidence="1">Uncharacterized protein</fullName>
    </submittedName>
</protein>